<evidence type="ECO:0008006" key="19">
    <source>
        <dbReference type="Google" id="ProtNLM"/>
    </source>
</evidence>
<feature type="domain" description="Sushi" evidence="15">
    <location>
        <begin position="176"/>
        <end position="235"/>
    </location>
</feature>
<evidence type="ECO:0000256" key="1">
    <source>
        <dbReference type="ARBA" id="ARBA00004479"/>
    </source>
</evidence>
<dbReference type="InterPro" id="IPR000152">
    <property type="entry name" value="EGF-type_Asp/Asn_hydroxyl_site"/>
</dbReference>
<keyword evidence="9" id="KW-0325">Glycoprotein</keyword>
<dbReference type="FunFam" id="2.10.25.10:FF:000038">
    <property type="entry name" value="Fibrillin 2"/>
    <property type="match status" value="1"/>
</dbReference>
<dbReference type="OrthoDB" id="9943809at2759"/>
<keyword evidence="4 13" id="KW-0732">Signal</keyword>
<comment type="caution">
    <text evidence="10">Lacks conserved residue(s) required for the propagation of feature annotation.</text>
</comment>
<reference evidence="17" key="1">
    <citation type="submission" date="2018-10" db="EMBL/GenBank/DDBJ databases">
        <title>De novo assembly of a Great Dane genome.</title>
        <authorList>
            <person name="Kidd J.M."/>
            <person name="Pendleton A.L."/>
            <person name="Shen F."/>
            <person name="Emery S."/>
        </authorList>
    </citation>
    <scope>NUCLEOTIDE SEQUENCE [LARGE SCALE GENOMIC DNA]</scope>
    <source>
        <strain evidence="17">Great Dane</strain>
    </source>
</reference>
<dbReference type="CDD" id="cd00033">
    <property type="entry name" value="CCP"/>
    <property type="match status" value="2"/>
</dbReference>
<reference evidence="17" key="3">
    <citation type="submission" date="2025-05" db="UniProtKB">
        <authorList>
            <consortium name="Ensembl"/>
        </authorList>
    </citation>
    <scope>IDENTIFICATION</scope>
</reference>
<dbReference type="Pfam" id="PF00084">
    <property type="entry name" value="Sushi"/>
    <property type="match status" value="2"/>
</dbReference>
<keyword evidence="6 12" id="KW-1133">Transmembrane helix</keyword>
<dbReference type="PROSITE" id="PS50026">
    <property type="entry name" value="EGF_3"/>
    <property type="match status" value="3"/>
</dbReference>
<dbReference type="Proteomes" id="UP000694542">
    <property type="component" value="Chromosome 11"/>
</dbReference>
<evidence type="ECO:0000256" key="9">
    <source>
        <dbReference type="ARBA" id="ARBA00023180"/>
    </source>
</evidence>
<dbReference type="PROSITE" id="PS01187">
    <property type="entry name" value="EGF_CA"/>
    <property type="match status" value="1"/>
</dbReference>
<dbReference type="PROSITE" id="PS01186">
    <property type="entry name" value="EGF_2"/>
    <property type="match status" value="1"/>
</dbReference>
<dbReference type="InterPro" id="IPR000742">
    <property type="entry name" value="EGF"/>
</dbReference>
<dbReference type="InterPro" id="IPR049883">
    <property type="entry name" value="NOTCH1_EGF-like"/>
</dbReference>
<dbReference type="InterPro" id="IPR051622">
    <property type="entry name" value="R-tyr_protein_phosphatases"/>
</dbReference>
<dbReference type="Ensembl" id="ENSCAFT00040027728.1">
    <property type="protein sequence ID" value="ENSCAFP00040024083.1"/>
    <property type="gene ID" value="ENSCAFG00040014486.1"/>
</dbReference>
<proteinExistence type="predicted"/>
<dbReference type="InterPro" id="IPR001881">
    <property type="entry name" value="EGF-like_Ca-bd_dom"/>
</dbReference>
<accession>A0A8C0SR83</accession>
<keyword evidence="5" id="KW-0677">Repeat</keyword>
<evidence type="ECO:0000256" key="13">
    <source>
        <dbReference type="SAM" id="SignalP"/>
    </source>
</evidence>
<reference evidence="16" key="2">
    <citation type="submission" date="2019-03" db="EMBL/GenBank/DDBJ databases">
        <authorList>
            <person name="Warren W.C."/>
            <person name="Johnson G.S."/>
        </authorList>
    </citation>
    <scope>NUCLEOTIDE SEQUENCE [LARGE SCALE GENOMIC DNA]</scope>
    <source>
        <strain evidence="16">Basenji</strain>
    </source>
</reference>
<dbReference type="PANTHER" id="PTHR24051">
    <property type="entry name" value="SUSHI DOMAIN-CONTAINING PROTEIN 1"/>
    <property type="match status" value="1"/>
</dbReference>
<dbReference type="InterPro" id="IPR018097">
    <property type="entry name" value="EGF_Ca-bd_CS"/>
</dbReference>
<feature type="domain" description="EGF-like" evidence="14">
    <location>
        <begin position="72"/>
        <end position="111"/>
    </location>
</feature>
<keyword evidence="8" id="KW-1015">Disulfide bond</keyword>
<dbReference type="CDD" id="cd00054">
    <property type="entry name" value="EGF_CA"/>
    <property type="match status" value="2"/>
</dbReference>
<evidence type="ECO:0000313" key="16">
    <source>
        <dbReference type="Ensembl" id="ENSCAFP00030012692.1"/>
    </source>
</evidence>
<dbReference type="SUPFAM" id="SSF57184">
    <property type="entry name" value="Growth factor receptor domain"/>
    <property type="match status" value="1"/>
</dbReference>
<feature type="transmembrane region" description="Helical" evidence="12">
    <location>
        <begin position="750"/>
        <end position="770"/>
    </location>
</feature>
<feature type="domain" description="EGF-like" evidence="14">
    <location>
        <begin position="34"/>
        <end position="71"/>
    </location>
</feature>
<evidence type="ECO:0000313" key="18">
    <source>
        <dbReference type="Proteomes" id="UP000694542"/>
    </source>
</evidence>
<dbReference type="Pfam" id="PF23144">
    <property type="entry name" value="Fn3_PTPRU"/>
    <property type="match status" value="1"/>
</dbReference>
<evidence type="ECO:0000256" key="5">
    <source>
        <dbReference type="ARBA" id="ARBA00022737"/>
    </source>
</evidence>
<comment type="subcellular location">
    <subcellularLocation>
        <location evidence="1">Membrane</location>
        <topology evidence="1">Single-pass type I membrane protein</topology>
    </subcellularLocation>
</comment>
<dbReference type="GO" id="GO:0016020">
    <property type="term" value="C:membrane"/>
    <property type="evidence" value="ECO:0007669"/>
    <property type="project" value="UniProtKB-SubCell"/>
</dbReference>
<dbReference type="PROSITE" id="PS00010">
    <property type="entry name" value="ASX_HYDROXYL"/>
    <property type="match status" value="2"/>
</dbReference>
<evidence type="ECO:0000313" key="17">
    <source>
        <dbReference type="Ensembl" id="ENSCAFP00040024083.1"/>
    </source>
</evidence>
<sequence length="771" mass="85088">MGRGPRGAGRPPRRLLPLVLLLGLARGAGGARGAHDVCATCHEHATCKQMEGMKMCVCKYGFVGNGRTHCVDKNECQFGATVVCGNHTSCHNTLGGFYCICLEGYRATNNNKTFIPNDGTFCTDIDECEVSGLCRHGGRCVNTHGSFKCYCMDGYLPKNGPEPFHPTRDATSCTEIDCGTPPEVPDGLIIGNYTSRLGSQVRYACKEGFFSGPEDTVSSCTASGTWESPKLNCQEINCGHPPEVQHAVLVGNHSSSLGSVAHYVCQEGFESLGGKITSVCTEKGTWRESTLTCTEIIPEISDVSVFNNTCVKWQINPGSIIFKIVYVIYIKGHRLHPVESVHEETVNVTADSRTPEVCLDLYQGTNYTVSISTAPPTRSVPAIIGFQTAEDDLLEDYGIFNISVFSEACLKLNRHPRKVGSEQMYQFTVLGQRWYLSNFYHAASFNFTTREQAPVVCLDLYPATDYTVNVTLLGSSEHHSMQIMMATAPAVKQIISNISIFNETCLRWRSTKTADIEEMYSFHIQGQRWYQKEFAQEMTFNITASSQAPEMCLDLCPGTNYSVNIQALSSERPVVLFLTTQISDLIHLIATLRRLYEMRPMQDTASAFEPPLPEVDFVTVHGGPLPRLRLRKAKEKNGPISSYQVLVLPLALQSTFLCDSEGATSFFSNTSDAEGYVAAELLAKDVPDDAMEIPIGDRLYYGKYYNAPLRKGKDYCIILRITSEWNKVRRCSCAVWAQVKDSSFLLQQMVGVGLGSMAVVIILAFLSFSAV</sequence>
<dbReference type="Gene3D" id="2.10.25.10">
    <property type="entry name" value="Laminin"/>
    <property type="match status" value="3"/>
</dbReference>
<feature type="domain" description="Sushi" evidence="15">
    <location>
        <begin position="236"/>
        <end position="295"/>
    </location>
</feature>
<name>A0A8C0SR83_CANLF</name>
<keyword evidence="11" id="KW-0768">Sushi</keyword>
<dbReference type="InterPro" id="IPR035976">
    <property type="entry name" value="Sushi/SCR/CCP_sf"/>
</dbReference>
<dbReference type="PROSITE" id="PS50923">
    <property type="entry name" value="SUSHI"/>
    <property type="match status" value="2"/>
</dbReference>
<keyword evidence="3 12" id="KW-0812">Transmembrane</keyword>
<keyword evidence="7 12" id="KW-0472">Membrane</keyword>
<evidence type="ECO:0000256" key="8">
    <source>
        <dbReference type="ARBA" id="ARBA00023157"/>
    </source>
</evidence>
<dbReference type="Gene3D" id="2.10.70.10">
    <property type="entry name" value="Complement Module, domain 1"/>
    <property type="match status" value="2"/>
</dbReference>
<dbReference type="SMART" id="SM00032">
    <property type="entry name" value="CCP"/>
    <property type="match status" value="2"/>
</dbReference>
<dbReference type="InterPro" id="IPR009030">
    <property type="entry name" value="Growth_fac_rcpt_cys_sf"/>
</dbReference>
<dbReference type="GO" id="GO:0005509">
    <property type="term" value="F:calcium ion binding"/>
    <property type="evidence" value="ECO:0007669"/>
    <property type="project" value="InterPro"/>
</dbReference>
<protein>
    <recommendedName>
        <fullName evidence="19">Sushi domain containing 1</fullName>
    </recommendedName>
</protein>
<evidence type="ECO:0000256" key="12">
    <source>
        <dbReference type="SAM" id="Phobius"/>
    </source>
</evidence>
<evidence type="ECO:0000256" key="11">
    <source>
        <dbReference type="PROSITE-ProRule" id="PRU00302"/>
    </source>
</evidence>
<feature type="domain" description="EGF-like" evidence="14">
    <location>
        <begin position="124"/>
        <end position="161"/>
    </location>
</feature>
<feature type="signal peptide" evidence="13">
    <location>
        <begin position="1"/>
        <end position="30"/>
    </location>
</feature>
<dbReference type="SMART" id="SM00181">
    <property type="entry name" value="EGF"/>
    <property type="match status" value="3"/>
</dbReference>
<dbReference type="SUPFAM" id="SSF57535">
    <property type="entry name" value="Complement control module/SCR domain"/>
    <property type="match status" value="2"/>
</dbReference>
<keyword evidence="2 10" id="KW-0245">EGF-like domain</keyword>
<evidence type="ECO:0000256" key="2">
    <source>
        <dbReference type="ARBA" id="ARBA00022536"/>
    </source>
</evidence>
<organism evidence="17 18">
    <name type="scientific">Canis lupus familiaris</name>
    <name type="common">Dog</name>
    <name type="synonym">Canis familiaris</name>
    <dbReference type="NCBI Taxonomy" id="9615"/>
    <lineage>
        <taxon>Eukaryota</taxon>
        <taxon>Metazoa</taxon>
        <taxon>Chordata</taxon>
        <taxon>Craniata</taxon>
        <taxon>Vertebrata</taxon>
        <taxon>Euteleostomi</taxon>
        <taxon>Mammalia</taxon>
        <taxon>Eutheria</taxon>
        <taxon>Laurasiatheria</taxon>
        <taxon>Carnivora</taxon>
        <taxon>Caniformia</taxon>
        <taxon>Canidae</taxon>
        <taxon>Canis</taxon>
    </lineage>
</organism>
<dbReference type="InterPro" id="IPR057598">
    <property type="entry name" value="Fn3_PTPRU"/>
</dbReference>
<dbReference type="Ensembl" id="ENSCAFT00030014549.1">
    <property type="protein sequence ID" value="ENSCAFP00030012692.1"/>
    <property type="gene ID" value="ENSCAFG00030007479.1"/>
</dbReference>
<evidence type="ECO:0000256" key="10">
    <source>
        <dbReference type="PROSITE-ProRule" id="PRU00076"/>
    </source>
</evidence>
<evidence type="ECO:0000259" key="15">
    <source>
        <dbReference type="PROSITE" id="PS50923"/>
    </source>
</evidence>
<dbReference type="Proteomes" id="UP000694429">
    <property type="component" value="Chromosome 11"/>
</dbReference>
<dbReference type="AlphaFoldDB" id="A0A8C0SR83"/>
<evidence type="ECO:0000256" key="3">
    <source>
        <dbReference type="ARBA" id="ARBA00022692"/>
    </source>
</evidence>
<feature type="chain" id="PRO_5044673618" description="Sushi domain containing 1" evidence="13">
    <location>
        <begin position="31"/>
        <end position="771"/>
    </location>
</feature>
<dbReference type="SMART" id="SM00179">
    <property type="entry name" value="EGF_CA"/>
    <property type="match status" value="3"/>
</dbReference>
<dbReference type="Pfam" id="PF07645">
    <property type="entry name" value="EGF_CA"/>
    <property type="match status" value="2"/>
</dbReference>
<dbReference type="InterPro" id="IPR000436">
    <property type="entry name" value="Sushi_SCR_CCP_dom"/>
</dbReference>
<evidence type="ECO:0000256" key="6">
    <source>
        <dbReference type="ARBA" id="ARBA00022989"/>
    </source>
</evidence>
<evidence type="ECO:0000259" key="14">
    <source>
        <dbReference type="PROSITE" id="PS50026"/>
    </source>
</evidence>
<evidence type="ECO:0000256" key="7">
    <source>
        <dbReference type="ARBA" id="ARBA00023136"/>
    </source>
</evidence>
<evidence type="ECO:0000256" key="4">
    <source>
        <dbReference type="ARBA" id="ARBA00022729"/>
    </source>
</evidence>
<dbReference type="PANTHER" id="PTHR24051:SF5">
    <property type="entry name" value="SUSHI DOMAIN-CONTAINING PROTEIN 1"/>
    <property type="match status" value="1"/>
</dbReference>